<dbReference type="EMBL" id="HACA01010568">
    <property type="protein sequence ID" value="CDW27929.1"/>
    <property type="molecule type" value="Transcribed_RNA"/>
</dbReference>
<reference evidence="1" key="1">
    <citation type="submission" date="2014-05" db="EMBL/GenBank/DDBJ databases">
        <authorList>
            <person name="Chronopoulou M."/>
        </authorList>
    </citation>
    <scope>NUCLEOTIDE SEQUENCE</scope>
    <source>
        <tissue evidence="1">Whole organism</tissue>
    </source>
</reference>
<proteinExistence type="predicted"/>
<protein>
    <submittedName>
        <fullName evidence="1">Uncharacterized protein</fullName>
    </submittedName>
</protein>
<evidence type="ECO:0000313" key="1">
    <source>
        <dbReference type="EMBL" id="CDW27929.1"/>
    </source>
</evidence>
<organism evidence="1">
    <name type="scientific">Lepeophtheirus salmonis</name>
    <name type="common">Salmon louse</name>
    <name type="synonym">Caligus salmonis</name>
    <dbReference type="NCBI Taxonomy" id="72036"/>
    <lineage>
        <taxon>Eukaryota</taxon>
        <taxon>Metazoa</taxon>
        <taxon>Ecdysozoa</taxon>
        <taxon>Arthropoda</taxon>
        <taxon>Crustacea</taxon>
        <taxon>Multicrustacea</taxon>
        <taxon>Hexanauplia</taxon>
        <taxon>Copepoda</taxon>
        <taxon>Siphonostomatoida</taxon>
        <taxon>Caligidae</taxon>
        <taxon>Lepeophtheirus</taxon>
    </lineage>
</organism>
<name>A0A0K2TPM0_LEPSM</name>
<sequence>MNFRRLIWVIFVTSLDPLWPFLQSTFSFLTCGTCRRCRRWS</sequence>
<dbReference type="AlphaFoldDB" id="A0A0K2TPM0"/>
<accession>A0A0K2TPM0</accession>